<evidence type="ECO:0000256" key="2">
    <source>
        <dbReference type="SAM" id="SignalP"/>
    </source>
</evidence>
<evidence type="ECO:0008006" key="5">
    <source>
        <dbReference type="Google" id="ProtNLM"/>
    </source>
</evidence>
<keyword evidence="1" id="KW-0812">Transmembrane</keyword>
<organism evidence="3 4">
    <name type="scientific">Salipiger mangrovisoli</name>
    <dbReference type="NCBI Taxonomy" id="2865933"/>
    <lineage>
        <taxon>Bacteria</taxon>
        <taxon>Pseudomonadati</taxon>
        <taxon>Pseudomonadota</taxon>
        <taxon>Alphaproteobacteria</taxon>
        <taxon>Rhodobacterales</taxon>
        <taxon>Roseobacteraceae</taxon>
        <taxon>Salipiger</taxon>
    </lineage>
</organism>
<reference evidence="3 4" key="1">
    <citation type="journal article" date="2021" name="Int. J. Syst. Evol. Microbiol.">
        <title>Salipiger mangrovisoli sp. nov., isolated from mangrove soil and the proposal for the reclassification of Paraphaeobacter pallidus as Salipiger pallidus comb. nov.</title>
        <authorList>
            <person name="Du J."/>
            <person name="Liu Y."/>
            <person name="Pei T."/>
            <person name="Deng M.R."/>
            <person name="Zhu H."/>
        </authorList>
    </citation>
    <scope>NUCLEOTIDE SEQUENCE [LARGE SCALE GENOMIC DNA]</scope>
    <source>
        <strain evidence="3 4">6D45A</strain>
    </source>
</reference>
<evidence type="ECO:0000256" key="1">
    <source>
        <dbReference type="SAM" id="Phobius"/>
    </source>
</evidence>
<comment type="caution">
    <text evidence="3">The sequence shown here is derived from an EMBL/GenBank/DDBJ whole genome shotgun (WGS) entry which is preliminary data.</text>
</comment>
<protein>
    <recommendedName>
        <fullName evidence="5">VPLPA-CTERM protein sorting domain-containing protein</fullName>
    </recommendedName>
</protein>
<keyword evidence="2" id="KW-0732">Signal</keyword>
<proteinExistence type="predicted"/>
<feature type="transmembrane region" description="Helical" evidence="1">
    <location>
        <begin position="178"/>
        <end position="197"/>
    </location>
</feature>
<gene>
    <name evidence="3" type="ORF">IQ782_26600</name>
</gene>
<evidence type="ECO:0000313" key="4">
    <source>
        <dbReference type="Proteomes" id="UP000607796"/>
    </source>
</evidence>
<keyword evidence="1" id="KW-0472">Membrane</keyword>
<evidence type="ECO:0000313" key="3">
    <source>
        <dbReference type="EMBL" id="MBE9640429.1"/>
    </source>
</evidence>
<feature type="signal peptide" evidence="2">
    <location>
        <begin position="1"/>
        <end position="23"/>
    </location>
</feature>
<keyword evidence="4" id="KW-1185">Reference proteome</keyword>
<name>A0ABR9X9Z1_9RHOB</name>
<sequence length="205" mass="21899">MKAKTVFSIILLAVAYQTEASFAATISTVVNEKTTKSVEITCTGSCEFWDLGLEPHGFSDLSGDWLYRSYGGLTGNENGNGSNSNFERRTFVENVLGTTFELQSASSDVIDGVSSLLGYQGGKVGGWTGSAQYYLAWGGFDPRFVLIKNNSANNVFSWNTDDKGSGLSGIDGFGSVSAVPLPAAGLLMLISLCAVYGTRRRIPRD</sequence>
<feature type="chain" id="PRO_5045401111" description="VPLPA-CTERM protein sorting domain-containing protein" evidence="2">
    <location>
        <begin position="24"/>
        <end position="205"/>
    </location>
</feature>
<dbReference type="EMBL" id="JADFFK010000033">
    <property type="protein sequence ID" value="MBE9640429.1"/>
    <property type="molecule type" value="Genomic_DNA"/>
</dbReference>
<keyword evidence="1" id="KW-1133">Transmembrane helix</keyword>
<dbReference type="Proteomes" id="UP000607796">
    <property type="component" value="Unassembled WGS sequence"/>
</dbReference>
<dbReference type="RefSeq" id="WP_194137699.1">
    <property type="nucleotide sequence ID" value="NZ_JADFFK010000033.1"/>
</dbReference>
<accession>A0ABR9X9Z1</accession>